<gene>
    <name evidence="2" type="ORF">SAMN04487946_101441</name>
</gene>
<evidence type="ECO:0000256" key="1">
    <source>
        <dbReference type="SAM" id="Phobius"/>
    </source>
</evidence>
<reference evidence="3" key="1">
    <citation type="submission" date="2016-10" db="EMBL/GenBank/DDBJ databases">
        <authorList>
            <person name="Varghese N."/>
            <person name="Submissions S."/>
        </authorList>
    </citation>
    <scope>NUCLEOTIDE SEQUENCE [LARGE SCALE GENOMIC DNA]</scope>
    <source>
        <strain evidence="3">CGMCC 1.10118</strain>
    </source>
</reference>
<dbReference type="OrthoDB" id="302822at2157"/>
<proteinExistence type="predicted"/>
<dbReference type="Proteomes" id="UP000199170">
    <property type="component" value="Unassembled WGS sequence"/>
</dbReference>
<dbReference type="AlphaFoldDB" id="A0A1H3DAA0"/>
<dbReference type="EMBL" id="FNPB01000001">
    <property type="protein sequence ID" value="SDX63078.1"/>
    <property type="molecule type" value="Genomic_DNA"/>
</dbReference>
<keyword evidence="1" id="KW-0812">Transmembrane</keyword>
<dbReference type="STRING" id="660517.SAMN04487946_101441"/>
<accession>A0A1H3DAA0</accession>
<feature type="transmembrane region" description="Helical" evidence="1">
    <location>
        <begin position="32"/>
        <end position="51"/>
    </location>
</feature>
<keyword evidence="1" id="KW-1133">Transmembrane helix</keyword>
<keyword evidence="3" id="KW-1185">Reference proteome</keyword>
<dbReference type="RefSeq" id="WP_175454537.1">
    <property type="nucleotide sequence ID" value="NZ_FNPB01000001.1"/>
</dbReference>
<sequence length="54" mass="5355">MPRTRLVGVALTALAVVGYAIGIAAPYPGRSSTIVGVMVGVTLYAIGYGGGEST</sequence>
<name>A0A1H3DAA0_9EURY</name>
<protein>
    <submittedName>
        <fullName evidence="2">Uncharacterized protein</fullName>
    </submittedName>
</protein>
<organism evidence="2 3">
    <name type="scientific">Halobellus clavatus</name>
    <dbReference type="NCBI Taxonomy" id="660517"/>
    <lineage>
        <taxon>Archaea</taxon>
        <taxon>Methanobacteriati</taxon>
        <taxon>Methanobacteriota</taxon>
        <taxon>Stenosarchaea group</taxon>
        <taxon>Halobacteria</taxon>
        <taxon>Halobacteriales</taxon>
        <taxon>Haloferacaceae</taxon>
        <taxon>Halobellus</taxon>
    </lineage>
</organism>
<keyword evidence="1" id="KW-0472">Membrane</keyword>
<evidence type="ECO:0000313" key="3">
    <source>
        <dbReference type="Proteomes" id="UP000199170"/>
    </source>
</evidence>
<evidence type="ECO:0000313" key="2">
    <source>
        <dbReference type="EMBL" id="SDX63078.1"/>
    </source>
</evidence>